<feature type="transmembrane region" description="Helical" evidence="1">
    <location>
        <begin position="6"/>
        <end position="25"/>
    </location>
</feature>
<dbReference type="EMBL" id="JARKIE010000249">
    <property type="protein sequence ID" value="KAJ7661666.1"/>
    <property type="molecule type" value="Genomic_DNA"/>
</dbReference>
<proteinExistence type="predicted"/>
<evidence type="ECO:0000256" key="1">
    <source>
        <dbReference type="SAM" id="Phobius"/>
    </source>
</evidence>
<comment type="caution">
    <text evidence="2">The sequence shown here is derived from an EMBL/GenBank/DDBJ whole genome shotgun (WGS) entry which is preliminary data.</text>
</comment>
<organism evidence="2 3">
    <name type="scientific">Mycena rosella</name>
    <name type="common">Pink bonnet</name>
    <name type="synonym">Agaricus rosellus</name>
    <dbReference type="NCBI Taxonomy" id="1033263"/>
    <lineage>
        <taxon>Eukaryota</taxon>
        <taxon>Fungi</taxon>
        <taxon>Dikarya</taxon>
        <taxon>Basidiomycota</taxon>
        <taxon>Agaricomycotina</taxon>
        <taxon>Agaricomycetes</taxon>
        <taxon>Agaricomycetidae</taxon>
        <taxon>Agaricales</taxon>
        <taxon>Marasmiineae</taxon>
        <taxon>Mycenaceae</taxon>
        <taxon>Mycena</taxon>
    </lineage>
</organism>
<evidence type="ECO:0000313" key="2">
    <source>
        <dbReference type="EMBL" id="KAJ7661666.1"/>
    </source>
</evidence>
<dbReference type="AlphaFoldDB" id="A0AAD7CSU8"/>
<reference evidence="2" key="1">
    <citation type="submission" date="2023-03" db="EMBL/GenBank/DDBJ databases">
        <title>Massive genome expansion in bonnet fungi (Mycena s.s.) driven by repeated elements and novel gene families across ecological guilds.</title>
        <authorList>
            <consortium name="Lawrence Berkeley National Laboratory"/>
            <person name="Harder C.B."/>
            <person name="Miyauchi S."/>
            <person name="Viragh M."/>
            <person name="Kuo A."/>
            <person name="Thoen E."/>
            <person name="Andreopoulos B."/>
            <person name="Lu D."/>
            <person name="Skrede I."/>
            <person name="Drula E."/>
            <person name="Henrissat B."/>
            <person name="Morin E."/>
            <person name="Kohler A."/>
            <person name="Barry K."/>
            <person name="LaButti K."/>
            <person name="Morin E."/>
            <person name="Salamov A."/>
            <person name="Lipzen A."/>
            <person name="Mereny Z."/>
            <person name="Hegedus B."/>
            <person name="Baldrian P."/>
            <person name="Stursova M."/>
            <person name="Weitz H."/>
            <person name="Taylor A."/>
            <person name="Grigoriev I.V."/>
            <person name="Nagy L.G."/>
            <person name="Martin F."/>
            <person name="Kauserud H."/>
        </authorList>
    </citation>
    <scope>NUCLEOTIDE SEQUENCE</scope>
    <source>
        <strain evidence="2">CBHHK067</strain>
    </source>
</reference>
<keyword evidence="1" id="KW-0812">Transmembrane</keyword>
<gene>
    <name evidence="2" type="ORF">B0H17DRAFT_1094140</name>
</gene>
<keyword evidence="3" id="KW-1185">Reference proteome</keyword>
<feature type="non-terminal residue" evidence="2">
    <location>
        <position position="1"/>
    </location>
</feature>
<protein>
    <submittedName>
        <fullName evidence="2">Uncharacterized protein</fullName>
    </submittedName>
</protein>
<keyword evidence="1" id="KW-1133">Transmembrane helix</keyword>
<keyword evidence="1" id="KW-0472">Membrane</keyword>
<dbReference type="Proteomes" id="UP001221757">
    <property type="component" value="Unassembled WGS sequence"/>
</dbReference>
<accession>A0AAD7CSU8</accession>
<name>A0AAD7CSU8_MYCRO</name>
<sequence length="82" mass="9024">MLHKGFSVWVTIGVLTTAGMSLFTGRICPTPAPLFAPSRSTWKRVVLGVCPPVRLAGDCLLRWDLGRPDHEALQADELEAHR</sequence>
<evidence type="ECO:0000313" key="3">
    <source>
        <dbReference type="Proteomes" id="UP001221757"/>
    </source>
</evidence>